<evidence type="ECO:0000313" key="1">
    <source>
        <dbReference type="EMBL" id="TWG08021.1"/>
    </source>
</evidence>
<keyword evidence="2" id="KW-1185">Reference proteome</keyword>
<proteinExistence type="predicted"/>
<dbReference type="AlphaFoldDB" id="A0A561V8T1"/>
<evidence type="ECO:0000313" key="2">
    <source>
        <dbReference type="Proteomes" id="UP000316184"/>
    </source>
</evidence>
<dbReference type="Proteomes" id="UP000316184">
    <property type="component" value="Unassembled WGS sequence"/>
</dbReference>
<comment type="caution">
    <text evidence="1">The sequence shown here is derived from an EMBL/GenBank/DDBJ whole genome shotgun (WGS) entry which is preliminary data.</text>
</comment>
<accession>A0A561V8T1</accession>
<dbReference type="EMBL" id="VIWX01000001">
    <property type="protein sequence ID" value="TWG08021.1"/>
    <property type="molecule type" value="Genomic_DNA"/>
</dbReference>
<protein>
    <submittedName>
        <fullName evidence="1">Uncharacterized protein</fullName>
    </submittedName>
</protein>
<name>A0A561V8T1_9PSEU</name>
<sequence>MSADAKTRTVLENLAPLLERAEPYDDWRRLEGIAASAARRVLACELAGRRTAAERETAAR</sequence>
<reference evidence="1 2" key="1">
    <citation type="submission" date="2019-06" db="EMBL/GenBank/DDBJ databases">
        <title>Sequencing the genomes of 1000 actinobacteria strains.</title>
        <authorList>
            <person name="Klenk H.-P."/>
        </authorList>
    </citation>
    <scope>NUCLEOTIDE SEQUENCE [LARGE SCALE GENOMIC DNA]</scope>
    <source>
        <strain evidence="1 2">DSM 46699</strain>
    </source>
</reference>
<gene>
    <name evidence="1" type="ORF">FHU35_11640</name>
</gene>
<organism evidence="1 2">
    <name type="scientific">Saccharopolyspora dendranthemae</name>
    <dbReference type="NCBI Taxonomy" id="1181886"/>
    <lineage>
        <taxon>Bacteria</taxon>
        <taxon>Bacillati</taxon>
        <taxon>Actinomycetota</taxon>
        <taxon>Actinomycetes</taxon>
        <taxon>Pseudonocardiales</taxon>
        <taxon>Pseudonocardiaceae</taxon>
        <taxon>Saccharopolyspora</taxon>
    </lineage>
</organism>